<evidence type="ECO:0000256" key="2">
    <source>
        <dbReference type="SAM" id="Coils"/>
    </source>
</evidence>
<feature type="region of interest" description="Disordered" evidence="3">
    <location>
        <begin position="678"/>
        <end position="721"/>
    </location>
</feature>
<feature type="active site" description="Nucleophile" evidence="1">
    <location>
        <position position="1344"/>
    </location>
</feature>
<organism evidence="5 6">
    <name type="scientific">Paraburkholderia dinghuensis</name>
    <dbReference type="NCBI Taxonomy" id="2305225"/>
    <lineage>
        <taxon>Bacteria</taxon>
        <taxon>Pseudomonadati</taxon>
        <taxon>Pseudomonadota</taxon>
        <taxon>Betaproteobacteria</taxon>
        <taxon>Burkholderiales</taxon>
        <taxon>Burkholderiaceae</taxon>
        <taxon>Paraburkholderia</taxon>
    </lineage>
</organism>
<evidence type="ECO:0000259" key="4">
    <source>
        <dbReference type="PROSITE" id="PS52029"/>
    </source>
</evidence>
<feature type="region of interest" description="Disordered" evidence="3">
    <location>
        <begin position="643"/>
        <end position="664"/>
    </location>
</feature>
<dbReference type="EMBL" id="RQIS01000007">
    <property type="protein sequence ID" value="RQH06618.1"/>
    <property type="molecule type" value="Genomic_DNA"/>
</dbReference>
<dbReference type="GO" id="GO:0008360">
    <property type="term" value="P:regulation of cell shape"/>
    <property type="evidence" value="ECO:0007669"/>
    <property type="project" value="UniProtKB-UniRule"/>
</dbReference>
<dbReference type="InterPro" id="IPR040561">
    <property type="entry name" value="LPD38"/>
</dbReference>
<dbReference type="GO" id="GO:0016740">
    <property type="term" value="F:transferase activity"/>
    <property type="evidence" value="ECO:0007669"/>
    <property type="project" value="InterPro"/>
</dbReference>
<feature type="region of interest" description="Disordered" evidence="3">
    <location>
        <begin position="1371"/>
        <end position="1463"/>
    </location>
</feature>
<dbReference type="Pfam" id="PF18857">
    <property type="entry name" value="LPD38"/>
    <property type="match status" value="1"/>
</dbReference>
<dbReference type="PROSITE" id="PS52029">
    <property type="entry name" value="LD_TPASE"/>
    <property type="match status" value="1"/>
</dbReference>
<feature type="region of interest" description="Disordered" evidence="3">
    <location>
        <begin position="1"/>
        <end position="25"/>
    </location>
</feature>
<evidence type="ECO:0000256" key="3">
    <source>
        <dbReference type="SAM" id="MobiDB-lite"/>
    </source>
</evidence>
<name>A0A3N6MS57_9BURK</name>
<feature type="compositionally biased region" description="Basic and acidic residues" evidence="3">
    <location>
        <begin position="815"/>
        <end position="829"/>
    </location>
</feature>
<dbReference type="RefSeq" id="WP_124151295.1">
    <property type="nucleotide sequence ID" value="NZ_RQIS01000007.1"/>
</dbReference>
<proteinExistence type="predicted"/>
<evidence type="ECO:0000256" key="1">
    <source>
        <dbReference type="PROSITE-ProRule" id="PRU01373"/>
    </source>
</evidence>
<feature type="compositionally biased region" description="Basic and acidic residues" evidence="3">
    <location>
        <begin position="703"/>
        <end position="712"/>
    </location>
</feature>
<keyword evidence="6" id="KW-1185">Reference proteome</keyword>
<evidence type="ECO:0000313" key="5">
    <source>
        <dbReference type="EMBL" id="RQH06618.1"/>
    </source>
</evidence>
<reference evidence="5 6" key="1">
    <citation type="submission" date="2018-11" db="EMBL/GenBank/DDBJ databases">
        <title>Paraburkholderia sp. DHOA04, isolated from soil.</title>
        <authorList>
            <person name="Gao Z.-H."/>
            <person name="Qiu L.-H."/>
            <person name="Fu J.-C."/>
        </authorList>
    </citation>
    <scope>NUCLEOTIDE SEQUENCE [LARGE SCALE GENOMIC DNA]</scope>
    <source>
        <strain evidence="5 6">DHOA04</strain>
    </source>
</reference>
<keyword evidence="1" id="KW-0573">Peptidoglycan synthesis</keyword>
<feature type="compositionally biased region" description="Low complexity" evidence="3">
    <location>
        <begin position="1430"/>
        <end position="1455"/>
    </location>
</feature>
<feature type="region of interest" description="Disordered" evidence="3">
    <location>
        <begin position="804"/>
        <end position="879"/>
    </location>
</feature>
<dbReference type="GO" id="GO:0009252">
    <property type="term" value="P:peptidoglycan biosynthetic process"/>
    <property type="evidence" value="ECO:0007669"/>
    <property type="project" value="UniProtKB-KW"/>
</dbReference>
<dbReference type="InterPro" id="IPR005490">
    <property type="entry name" value="LD_TPept_cat_dom"/>
</dbReference>
<dbReference type="Proteomes" id="UP000272778">
    <property type="component" value="Unassembled WGS sequence"/>
</dbReference>
<feature type="compositionally biased region" description="Low complexity" evidence="3">
    <location>
        <begin position="350"/>
        <end position="371"/>
    </location>
</feature>
<keyword evidence="1" id="KW-0133">Cell shape</keyword>
<comment type="pathway">
    <text evidence="1">Cell wall biogenesis; peptidoglycan biosynthesis.</text>
</comment>
<comment type="caution">
    <text evidence="5">The sequence shown here is derived from an EMBL/GenBank/DDBJ whole genome shotgun (WGS) entry which is preliminary data.</text>
</comment>
<feature type="compositionally biased region" description="Basic and acidic residues" evidence="3">
    <location>
        <begin position="1411"/>
        <end position="1429"/>
    </location>
</feature>
<gene>
    <name evidence="5" type="ORF">D1Y85_12155</name>
</gene>
<feature type="active site" description="Proton donor/acceptor" evidence="1">
    <location>
        <position position="1316"/>
    </location>
</feature>
<evidence type="ECO:0000313" key="6">
    <source>
        <dbReference type="Proteomes" id="UP000272778"/>
    </source>
</evidence>
<keyword evidence="2" id="KW-0175">Coiled coil</keyword>
<protein>
    <recommendedName>
        <fullName evidence="4">L,D-TPase catalytic domain-containing protein</fullName>
    </recommendedName>
</protein>
<feature type="domain" description="L,D-TPase catalytic" evidence="4">
    <location>
        <begin position="1239"/>
        <end position="1368"/>
    </location>
</feature>
<feature type="region of interest" description="Disordered" evidence="3">
    <location>
        <begin position="347"/>
        <end position="383"/>
    </location>
</feature>
<accession>A0A3N6MS57</accession>
<feature type="coiled-coil region" evidence="2">
    <location>
        <begin position="496"/>
        <end position="542"/>
    </location>
</feature>
<feature type="compositionally biased region" description="Polar residues" evidence="3">
    <location>
        <begin position="13"/>
        <end position="25"/>
    </location>
</feature>
<dbReference type="GO" id="GO:0071555">
    <property type="term" value="P:cell wall organization"/>
    <property type="evidence" value="ECO:0007669"/>
    <property type="project" value="UniProtKB-UniRule"/>
</dbReference>
<dbReference type="OrthoDB" id="7202732at2"/>
<sequence>MGVISDLMAGANGTPSGPRTYTQLTSDPGFLGASYEERRRQYAEWLKNDAPQLLQATPSLSDKQKHQFLSEVNQRFTQDVPRPASGGVFGNDLFNRATIGLNEGIASLADAVHPGSDYSKAIRDENARIRASMSPASQDEDLAMQERLAKAGGDLERAKVYGQEFLRHPLDTMAGFGGSAIPALLGGAVAAPVGIAAGAAQAFGGSRGAQYELAQTVPLEQLRQNPQAAAMLDAGIPEEQVRDQLGRQIGPGNVVAGLGGAVSGSFLGRFAGGELGEGIAQALESGWRAPVAGALEQGLAGGVMQLGTNLAEQQVQPDVSAGQDILSAAAQGALPGAVLGGMHALRGEKAAAPAPEPASETAPEVAPTTTEAPPPAPPTTGADLAHQADLEDLTAMYQGTAEQPVRPPMTQEEAYARMSQAPEPPPAQPAWIDPDEFGTHMDALDAQRQASRDDYENWWSQRLAQLDAQPWRQDLRPDESATADYQQWWHDGMMNQDSAQQVAARASREAAEAEDTRNALAQASTDEQYQAIAQRLDNARQESLRGVVDRVADRAVTQALADPSSGQSASDRFNRLLETEMANYPYSRAQMTPELMEQGQRLAAGRLDHAQGLLQDTADYLRAIPDMSAQETAAWINDAIPERRAPSPTALTPRMPRVPGPNRAERGQAANRAFAFDPTSPAYSRASPTERAQAARRTFAFGEPRERTEPAETIRPAEAAEGIETAPGAETTPRAPPAGQQQAVTHAVEARAETGAGGGRARGKWPARAEGIEPAAHAAGVAAGGESGVAAARPARVQYRPADTGYARTPAPAAEHPDLRRTARAREPDTGPGAADLAARRAREGAGGGGATDTGAAGAAGGEPARRAGRAAAGQRDLTGENDHAIQEQGATREMLRGERPEVELHEVGEGNTGRREGAAGEAQVLPASGGEKGTFTRHEALGRIMSELSSIGNTHTRNRERTYFREQLENVADPQTGHVDSADVERFVAEAREHLDDRRLRVAQNRRIAPGRDLSADEKRVTDEQAGAVNERLYARDFPFEDRAYLQDVASDHGVASPAKFALLAKEHEANGDALWNNLDARAKSLVNEVTRSNVSPEFDLSHDEAAIDDKSAAPVVENVNRLTPDERSTLQDAATAHGIRSPARFAMIANLNREFPGSIWHNLSARIKSLVDKVTKGIGIVAAAVALNHALPVHDARAASGHGDVTISARAHTAGLEGRSDIVSQWVQRSGDNNGGGYVIADKGRGELYVMSPRGEVQETIPALFGAKAGDEAVPGETPAGAFRLDWSKAPDTKAYGDSIQSFSSTDRGTFAIHRVLTGRPENREARLASGNAAQRRITNGCINIPADTYNRLFDRRFSGKLYVVPETGEVPGRHFPGMPDQPAAASTGMGGTTRLPRRRRGAAEPAAEDAREATADVNRAARESARAPEPAASQAPQPSRLASRAAKLASMLSRDENPIPRTHEEAMRMLRGEPVRDAKPPDNDTLSYKLWRNLRESLNFSDTPFLSWARQNLKRDGGEYDSIPAYREWRLMKGRARAEYHDLLHDQGSRLMDLTSEIAGRHADSGRDPAQIAREISYYPTWSHIAGSATDVARAGLHDALQNAQGKIDEVVKRGEVATPDMMRTRDAARDALSEFDHAQAHGGLTESGEQSRLLPGGITRAQAREGMAALEARYGKADLQRLAAEHVKVHGELRRAGIDAGVYDKSLEDSALNKDYVPLTGDPGIDTTGERDVFGASAMNHDIIRSREGRASLADDALTAFHARASELSRAIAKQPFVDALAKSIEEEKPAGAHIVPDSQSVGRPGMATSVIRYRDENGNRRKIYWDDEHVGEALRAGMDDTHSAVLQKLGAGTRGYFQLLTRFTPMFAPLMRARDVLERSLNAVSRNILTVDGNAINRTRFLSDVARSQVSPQMNGAILNMLRAGPGKFADMSKFGQYLKELHEGGALTTYTSEYAASRDSIMREAARAKDVFKAESFREGAFTARDAALNYVNKYNEFFDTGSALSIYSALRDQSVPKQEALFRTLDLFDLNQHGTRTGWARAFFPFTNSTLKGGANFVRSLSTRRGQAVFATAFVGAMMMYAMARGTGNDDPDMGNEIDNLPMSTVANGIPVKVGDHFISVPVGYGIPKVAWELAVLASRGAAGKADMSDVVFGAANSVLKETTPLALPEGSSGNLLKDTFLSATPGLLRPAAQVAMNTSTFGSPITRDLSPDQYRSMQGQMNTEESYKRLANNVREVTGLDLAPEEWKTLVNGYMIGPLTGLASLFREPGAKGRPGSTRDELGLADAFGLSRVLKSDPGELQSVFYDTLNRAQAQQRAAKAGDADANPVRDDATTRATNALRTLSKEANQAYRDANGDTDVIRPQLEAIQAQREAIMRDYLREVQ</sequence>
<keyword evidence="1" id="KW-0961">Cell wall biogenesis/degradation</keyword>